<dbReference type="RefSeq" id="WP_328708571.1">
    <property type="nucleotide sequence ID" value="NZ_CP108085.1"/>
</dbReference>
<feature type="transmembrane region" description="Helical" evidence="1">
    <location>
        <begin position="67"/>
        <end position="94"/>
    </location>
</feature>
<evidence type="ECO:0000313" key="3">
    <source>
        <dbReference type="Proteomes" id="UP001432011"/>
    </source>
</evidence>
<keyword evidence="1" id="KW-0812">Transmembrane</keyword>
<feature type="transmembrane region" description="Helical" evidence="1">
    <location>
        <begin position="20"/>
        <end position="46"/>
    </location>
</feature>
<dbReference type="Proteomes" id="UP001432011">
    <property type="component" value="Chromosome"/>
</dbReference>
<keyword evidence="1" id="KW-0472">Membrane</keyword>
<evidence type="ECO:0000256" key="1">
    <source>
        <dbReference type="SAM" id="Phobius"/>
    </source>
</evidence>
<keyword evidence="3" id="KW-1185">Reference proteome</keyword>
<reference evidence="2" key="1">
    <citation type="submission" date="2022-10" db="EMBL/GenBank/DDBJ databases">
        <title>The complete genomes of actinobacterial strains from the NBC collection.</title>
        <authorList>
            <person name="Joergensen T.S."/>
            <person name="Alvarez Arevalo M."/>
            <person name="Sterndorff E.B."/>
            <person name="Faurdal D."/>
            <person name="Vuksanovic O."/>
            <person name="Mourched A.-S."/>
            <person name="Charusanti P."/>
            <person name="Shaw S."/>
            <person name="Blin K."/>
            <person name="Weber T."/>
        </authorList>
    </citation>
    <scope>NUCLEOTIDE SEQUENCE</scope>
    <source>
        <strain evidence="2">NBC_00254</strain>
    </source>
</reference>
<proteinExistence type="predicted"/>
<feature type="transmembrane region" description="Helical" evidence="1">
    <location>
        <begin position="114"/>
        <end position="135"/>
    </location>
</feature>
<dbReference type="EMBL" id="CP108085">
    <property type="protein sequence ID" value="WUP72811.1"/>
    <property type="molecule type" value="Genomic_DNA"/>
</dbReference>
<organism evidence="2 3">
    <name type="scientific">Microbispora hainanensis</name>
    <dbReference type="NCBI Taxonomy" id="568844"/>
    <lineage>
        <taxon>Bacteria</taxon>
        <taxon>Bacillati</taxon>
        <taxon>Actinomycetota</taxon>
        <taxon>Actinomycetes</taxon>
        <taxon>Streptosporangiales</taxon>
        <taxon>Streptosporangiaceae</taxon>
        <taxon>Microbispora</taxon>
    </lineage>
</organism>
<keyword evidence="1" id="KW-1133">Transmembrane helix</keyword>
<feature type="transmembrane region" description="Helical" evidence="1">
    <location>
        <begin position="142"/>
        <end position="162"/>
    </location>
</feature>
<gene>
    <name evidence="2" type="ORF">OG913_25745</name>
</gene>
<sequence length="268" mass="28886">MGLALLGAEIILVATGLLDWRTAVVVIAVVEGALACLGLIAGATLLSRYRKLRTDGRRRSAALSGAFFYLFPPPIANAVRIEFSVVKIIFLGLIGRREGMRLGDEMVPYGKVAVRALLTVSATLVLGGVAVLAFISQSVVRYVAGGLLIYLSILTGAVGLAGKVRPHLLNRQHLIIRWGVHQEVCVSLSEIVDARGEEGDIRLSRSHASGEFVVPGVGGRPHVVLQLANDVDFPVRRGRTLRARVIRLPVDEAATTVRDIMRMKEEVS</sequence>
<name>A0ABZ1SIJ6_9ACTN</name>
<evidence type="ECO:0000313" key="2">
    <source>
        <dbReference type="EMBL" id="WUP72811.1"/>
    </source>
</evidence>
<accession>A0ABZ1SIJ6</accession>
<protein>
    <submittedName>
        <fullName evidence="2">Uncharacterized protein</fullName>
    </submittedName>
</protein>